<gene>
    <name evidence="9" type="ORF">US91_C0001G0056</name>
</gene>
<evidence type="ECO:0000313" key="10">
    <source>
        <dbReference type="Proteomes" id="UP000034022"/>
    </source>
</evidence>
<feature type="transmembrane region" description="Helical" evidence="6">
    <location>
        <begin position="9"/>
        <end position="28"/>
    </location>
</feature>
<evidence type="ECO:0000256" key="2">
    <source>
        <dbReference type="ARBA" id="ARBA00022475"/>
    </source>
</evidence>
<evidence type="ECO:0000313" key="9">
    <source>
        <dbReference type="EMBL" id="KKQ71129.1"/>
    </source>
</evidence>
<evidence type="ECO:0000259" key="7">
    <source>
        <dbReference type="Pfam" id="PF03772"/>
    </source>
</evidence>
<proteinExistence type="predicted"/>
<feature type="transmembrane region" description="Helical" evidence="6">
    <location>
        <begin position="59"/>
        <end position="76"/>
    </location>
</feature>
<feature type="domain" description="ComEC/Rec2-related protein" evidence="7">
    <location>
        <begin position="228"/>
        <end position="471"/>
    </location>
</feature>
<evidence type="ECO:0000256" key="5">
    <source>
        <dbReference type="ARBA" id="ARBA00023136"/>
    </source>
</evidence>
<dbReference type="NCBIfam" id="TIGR00360">
    <property type="entry name" value="ComEC_N-term"/>
    <property type="match status" value="1"/>
</dbReference>
<evidence type="ECO:0000259" key="8">
    <source>
        <dbReference type="Pfam" id="PF13567"/>
    </source>
</evidence>
<feature type="transmembrane region" description="Helical" evidence="6">
    <location>
        <begin position="259"/>
        <end position="277"/>
    </location>
</feature>
<keyword evidence="2" id="KW-1003">Cell membrane</keyword>
<dbReference type="InterPro" id="IPR025405">
    <property type="entry name" value="DUF4131"/>
</dbReference>
<feature type="transmembrane region" description="Helical" evidence="6">
    <location>
        <begin position="421"/>
        <end position="444"/>
    </location>
</feature>
<feature type="domain" description="DUF4131" evidence="8">
    <location>
        <begin position="37"/>
        <end position="182"/>
    </location>
</feature>
<dbReference type="InterPro" id="IPR052159">
    <property type="entry name" value="Competence_DNA_uptake"/>
</dbReference>
<reference evidence="9 10" key="1">
    <citation type="journal article" date="2015" name="Nature">
        <title>rRNA introns, odd ribosomes, and small enigmatic genomes across a large radiation of phyla.</title>
        <authorList>
            <person name="Brown C.T."/>
            <person name="Hug L.A."/>
            <person name="Thomas B.C."/>
            <person name="Sharon I."/>
            <person name="Castelle C.J."/>
            <person name="Singh A."/>
            <person name="Wilkins M.J."/>
            <person name="Williams K.H."/>
            <person name="Banfield J.F."/>
        </authorList>
    </citation>
    <scope>NUCLEOTIDE SEQUENCE [LARGE SCALE GENOMIC DNA]</scope>
</reference>
<dbReference type="Pfam" id="PF03772">
    <property type="entry name" value="Competence"/>
    <property type="match status" value="1"/>
</dbReference>
<dbReference type="GO" id="GO:0005886">
    <property type="term" value="C:plasma membrane"/>
    <property type="evidence" value="ECO:0007669"/>
    <property type="project" value="UniProtKB-SubCell"/>
</dbReference>
<dbReference type="PANTHER" id="PTHR30619:SF7">
    <property type="entry name" value="BETA-LACTAMASE DOMAIN PROTEIN"/>
    <property type="match status" value="1"/>
</dbReference>
<dbReference type="Pfam" id="PF13567">
    <property type="entry name" value="DUF4131"/>
    <property type="match status" value="1"/>
</dbReference>
<feature type="transmembrane region" description="Helical" evidence="6">
    <location>
        <begin position="321"/>
        <end position="342"/>
    </location>
</feature>
<dbReference type="Proteomes" id="UP000034022">
    <property type="component" value="Unassembled WGS sequence"/>
</dbReference>
<dbReference type="AlphaFoldDB" id="A0A0G0MBL8"/>
<accession>A0A0G0MBL8</accession>
<dbReference type="PANTHER" id="PTHR30619">
    <property type="entry name" value="DNA INTERNALIZATION/COMPETENCE PROTEIN COMEC/REC2"/>
    <property type="match status" value="1"/>
</dbReference>
<keyword evidence="3 6" id="KW-0812">Transmembrane</keyword>
<evidence type="ECO:0000256" key="6">
    <source>
        <dbReference type="SAM" id="Phobius"/>
    </source>
</evidence>
<feature type="transmembrane region" description="Helical" evidence="6">
    <location>
        <begin position="34"/>
        <end position="52"/>
    </location>
</feature>
<feature type="transmembrane region" description="Helical" evidence="6">
    <location>
        <begin position="289"/>
        <end position="315"/>
    </location>
</feature>
<organism evidence="9 10">
    <name type="scientific">Candidatus Falkowbacteria bacterium GW2011_GWE1_38_31</name>
    <dbReference type="NCBI Taxonomy" id="1618638"/>
    <lineage>
        <taxon>Bacteria</taxon>
        <taxon>Candidatus Falkowiibacteriota</taxon>
    </lineage>
</organism>
<comment type="caution">
    <text evidence="9">The sequence shown here is derived from an EMBL/GenBank/DDBJ whole genome shotgun (WGS) entry which is preliminary data.</text>
</comment>
<feature type="transmembrane region" description="Helical" evidence="6">
    <location>
        <begin position="450"/>
        <end position="472"/>
    </location>
</feature>
<feature type="transmembrane region" description="Helical" evidence="6">
    <location>
        <begin position="386"/>
        <end position="409"/>
    </location>
</feature>
<sequence>MEYQEKIRIFYYICISYIFGILVASFLPQKIIKNIFLFFCIFVLLTSLIFIFNKKRIKLILLIFAVLFFALWRYAFYLPQDTLENIWHYNGELITFRGLVNKEADARLNNQKLEISELAIMSNHTKKVQGKVLVTTELFPAYAYGEELEITCDLKKPEPFSGFDYDRYLARHDIFSVCYYPKILKIKSENKFSLKQNFYKNIFLFKDKMRYLIEGGLSKTEADFAKAIILGDMNAISKEWQEIFSRAGISHIVSISGTHISILAVIVMSFLLNIGLWRKHAFYLTNIFLAVYIILIGMPASAMRAGLMGFCVLWALKLGRISKIFNSLLLSAVILLLINPLLLRDDIGFQLSFLAVFGIVYVLPYIKKYSEKILGEKLANQKILKIIIDVFGITLAAQVFTLPIIYYNFGSISLVAPLTNLLVLWVFPPLMIFLLLAMLVGWFFPSWLIVIFFPAKILLAYTLFVSHLLGAWKYAIF</sequence>
<protein>
    <submittedName>
        <fullName evidence="9">Internalization-related competence protein ComEC/Rec2 protein</fullName>
    </submittedName>
</protein>
<feature type="transmembrane region" description="Helical" evidence="6">
    <location>
        <begin position="349"/>
        <end position="366"/>
    </location>
</feature>
<name>A0A0G0MBL8_9BACT</name>
<evidence type="ECO:0000256" key="1">
    <source>
        <dbReference type="ARBA" id="ARBA00004651"/>
    </source>
</evidence>
<comment type="subcellular location">
    <subcellularLocation>
        <location evidence="1">Cell membrane</location>
        <topology evidence="1">Multi-pass membrane protein</topology>
    </subcellularLocation>
</comment>
<dbReference type="EMBL" id="LBUU01000001">
    <property type="protein sequence ID" value="KKQ71129.1"/>
    <property type="molecule type" value="Genomic_DNA"/>
</dbReference>
<dbReference type="InterPro" id="IPR004477">
    <property type="entry name" value="ComEC_N"/>
</dbReference>
<evidence type="ECO:0000256" key="4">
    <source>
        <dbReference type="ARBA" id="ARBA00022989"/>
    </source>
</evidence>
<keyword evidence="4 6" id="KW-1133">Transmembrane helix</keyword>
<evidence type="ECO:0000256" key="3">
    <source>
        <dbReference type="ARBA" id="ARBA00022692"/>
    </source>
</evidence>
<keyword evidence="5 6" id="KW-0472">Membrane</keyword>